<name>A0AAD8A5U3_DIPPU</name>
<reference evidence="1" key="2">
    <citation type="submission" date="2023-05" db="EMBL/GenBank/DDBJ databases">
        <authorList>
            <person name="Fouks B."/>
        </authorList>
    </citation>
    <scope>NUCLEOTIDE SEQUENCE</scope>
    <source>
        <strain evidence="1">Stay&amp;Tobe</strain>
        <tissue evidence="1">Testes</tissue>
    </source>
</reference>
<keyword evidence="2" id="KW-1185">Reference proteome</keyword>
<sequence>NSNIAHLIYWKQQCPSVLSTLLNSSTLHFHADQLSYHHHPYLKTKFQSGARQISERGERNYRINQKKNCSKNEEKIP</sequence>
<organism evidence="1 2">
    <name type="scientific">Diploptera punctata</name>
    <name type="common">Pacific beetle cockroach</name>
    <dbReference type="NCBI Taxonomy" id="6984"/>
    <lineage>
        <taxon>Eukaryota</taxon>
        <taxon>Metazoa</taxon>
        <taxon>Ecdysozoa</taxon>
        <taxon>Arthropoda</taxon>
        <taxon>Hexapoda</taxon>
        <taxon>Insecta</taxon>
        <taxon>Pterygota</taxon>
        <taxon>Neoptera</taxon>
        <taxon>Polyneoptera</taxon>
        <taxon>Dictyoptera</taxon>
        <taxon>Blattodea</taxon>
        <taxon>Blaberoidea</taxon>
        <taxon>Blaberidae</taxon>
        <taxon>Diplopterinae</taxon>
        <taxon>Diploptera</taxon>
    </lineage>
</organism>
<dbReference type="Proteomes" id="UP001233999">
    <property type="component" value="Unassembled WGS sequence"/>
</dbReference>
<gene>
    <name evidence="1" type="ORF">L9F63_015315</name>
</gene>
<protein>
    <submittedName>
        <fullName evidence="1">Uncharacterized protein</fullName>
    </submittedName>
</protein>
<comment type="caution">
    <text evidence="1">The sequence shown here is derived from an EMBL/GenBank/DDBJ whole genome shotgun (WGS) entry which is preliminary data.</text>
</comment>
<accession>A0AAD8A5U3</accession>
<evidence type="ECO:0000313" key="1">
    <source>
        <dbReference type="EMBL" id="KAJ9593017.1"/>
    </source>
</evidence>
<dbReference type="AlphaFoldDB" id="A0AAD8A5U3"/>
<evidence type="ECO:0000313" key="2">
    <source>
        <dbReference type="Proteomes" id="UP001233999"/>
    </source>
</evidence>
<proteinExistence type="predicted"/>
<reference evidence="1" key="1">
    <citation type="journal article" date="2023" name="IScience">
        <title>Live-bearing cockroach genome reveals convergent evolutionary mechanisms linked to viviparity in insects and beyond.</title>
        <authorList>
            <person name="Fouks B."/>
            <person name="Harrison M.C."/>
            <person name="Mikhailova A.A."/>
            <person name="Marchal E."/>
            <person name="English S."/>
            <person name="Carruthers M."/>
            <person name="Jennings E.C."/>
            <person name="Chiamaka E.L."/>
            <person name="Frigard R.A."/>
            <person name="Pippel M."/>
            <person name="Attardo G.M."/>
            <person name="Benoit J.B."/>
            <person name="Bornberg-Bauer E."/>
            <person name="Tobe S.S."/>
        </authorList>
    </citation>
    <scope>NUCLEOTIDE SEQUENCE</scope>
    <source>
        <strain evidence="1">Stay&amp;Tobe</strain>
    </source>
</reference>
<dbReference type="EMBL" id="JASPKZ010003791">
    <property type="protein sequence ID" value="KAJ9593017.1"/>
    <property type="molecule type" value="Genomic_DNA"/>
</dbReference>
<feature type="non-terminal residue" evidence="1">
    <location>
        <position position="1"/>
    </location>
</feature>